<gene>
    <name evidence="1" type="ORF">O3M35_000467</name>
</gene>
<dbReference type="InterPro" id="IPR023250">
    <property type="entry name" value="Cyclin-dep_Kinase_2_interact"/>
</dbReference>
<comment type="caution">
    <text evidence="1">The sequence shown here is derived from an EMBL/GenBank/DDBJ whole genome shotgun (WGS) entry which is preliminary data.</text>
</comment>
<organism evidence="1 2">
    <name type="scientific">Rhynocoris fuscipes</name>
    <dbReference type="NCBI Taxonomy" id="488301"/>
    <lineage>
        <taxon>Eukaryota</taxon>
        <taxon>Metazoa</taxon>
        <taxon>Ecdysozoa</taxon>
        <taxon>Arthropoda</taxon>
        <taxon>Hexapoda</taxon>
        <taxon>Insecta</taxon>
        <taxon>Pterygota</taxon>
        <taxon>Neoptera</taxon>
        <taxon>Paraneoptera</taxon>
        <taxon>Hemiptera</taxon>
        <taxon>Heteroptera</taxon>
        <taxon>Panheteroptera</taxon>
        <taxon>Cimicomorpha</taxon>
        <taxon>Reduviidae</taxon>
        <taxon>Harpactorinae</taxon>
        <taxon>Harpactorini</taxon>
        <taxon>Rhynocoris</taxon>
    </lineage>
</organism>
<evidence type="ECO:0000313" key="1">
    <source>
        <dbReference type="EMBL" id="KAK9511906.1"/>
    </source>
</evidence>
<sequence>MANIDLDSQHLQPYDVFESPQKQGNLTGPPRIVRDSIADLYNYIQEWNGEHLKGMALISEICSIKIWHLNKSKFIKNDYPAGLQDYFDRFQEIYNSMELIVSNLKKITNHLEGVMKLYEMKKIITPIFNSWTIQEYVTMSKNVCKMYEEELQLKLYIKENIGHSSSVENVLLYQTIWVQQPYIDKLDLQIEAMLKETSLRQ</sequence>
<reference evidence="1 2" key="1">
    <citation type="submission" date="2022-12" db="EMBL/GenBank/DDBJ databases">
        <title>Chromosome-level genome assembly of true bugs.</title>
        <authorList>
            <person name="Ma L."/>
            <person name="Li H."/>
        </authorList>
    </citation>
    <scope>NUCLEOTIDE SEQUENCE [LARGE SCALE GENOMIC DNA]</scope>
    <source>
        <strain evidence="1">Lab_2022b</strain>
    </source>
</reference>
<protein>
    <submittedName>
        <fullName evidence="1">Uncharacterized protein</fullName>
    </submittedName>
</protein>
<proteinExistence type="predicted"/>
<dbReference type="PANTHER" id="PTHR15827">
    <property type="entry name" value="CYCLIN-DEPENDENT KINASE 2-INTERACTING PROTEIN"/>
    <property type="match status" value="1"/>
</dbReference>
<dbReference type="AlphaFoldDB" id="A0AAW1DMB1"/>
<evidence type="ECO:0000313" key="2">
    <source>
        <dbReference type="Proteomes" id="UP001461498"/>
    </source>
</evidence>
<dbReference type="Proteomes" id="UP001461498">
    <property type="component" value="Unassembled WGS sequence"/>
</dbReference>
<dbReference type="EMBL" id="JAPXFL010000001">
    <property type="protein sequence ID" value="KAK9511906.1"/>
    <property type="molecule type" value="Genomic_DNA"/>
</dbReference>
<name>A0AAW1DMB1_9HEMI</name>
<dbReference type="PRINTS" id="PR02040">
    <property type="entry name" value="CDK2IP"/>
</dbReference>
<accession>A0AAW1DMB1</accession>
<dbReference type="PANTHER" id="PTHR15827:SF2">
    <property type="entry name" value="CYCLIN-DEPENDENT KINASE 2-INTERACTING PROTEIN"/>
    <property type="match status" value="1"/>
</dbReference>
<keyword evidence="2" id="KW-1185">Reference proteome</keyword>